<keyword evidence="6" id="KW-0508">mRNA splicing</keyword>
<reference evidence="10 11" key="1">
    <citation type="submission" date="2024-02" db="EMBL/GenBank/DDBJ databases">
        <title>De novo assembly and annotation of 12 fungi associated with fruit tree decline syndrome in Ontario, Canada.</title>
        <authorList>
            <person name="Sulman M."/>
            <person name="Ellouze W."/>
            <person name="Ilyukhin E."/>
        </authorList>
    </citation>
    <scope>NUCLEOTIDE SEQUENCE [LARGE SCALE GENOMIC DNA]</scope>
    <source>
        <strain evidence="10 11">M42-189</strain>
    </source>
</reference>
<evidence type="ECO:0000256" key="2">
    <source>
        <dbReference type="ARBA" id="ARBA00004123"/>
    </source>
</evidence>
<feature type="compositionally biased region" description="Basic and acidic residues" evidence="8">
    <location>
        <begin position="64"/>
        <end position="104"/>
    </location>
</feature>
<comment type="subcellular location">
    <subcellularLocation>
        <location evidence="2">Nucleus</location>
    </subcellularLocation>
</comment>
<comment type="similarity">
    <text evidence="3">Belongs to the SNUT3 family.</text>
</comment>
<feature type="compositionally biased region" description="Basic and acidic residues" evidence="8">
    <location>
        <begin position="142"/>
        <end position="153"/>
    </location>
</feature>
<evidence type="ECO:0000256" key="7">
    <source>
        <dbReference type="ARBA" id="ARBA00023242"/>
    </source>
</evidence>
<evidence type="ECO:0000256" key="8">
    <source>
        <dbReference type="SAM" id="MobiDB-lite"/>
    </source>
</evidence>
<feature type="domain" description="U4/U6.U5 small nuclear ribonucleoprotein 27kDa protein" evidence="9">
    <location>
        <begin position="157"/>
        <end position="211"/>
    </location>
</feature>
<evidence type="ECO:0000313" key="10">
    <source>
        <dbReference type="EMBL" id="KAL1601570.1"/>
    </source>
</evidence>
<evidence type="ECO:0000256" key="3">
    <source>
        <dbReference type="ARBA" id="ARBA00008218"/>
    </source>
</evidence>
<feature type="compositionally biased region" description="Basic and acidic residues" evidence="8">
    <location>
        <begin position="1"/>
        <end position="53"/>
    </location>
</feature>
<protein>
    <recommendedName>
        <fullName evidence="9">U4/U6.U5 small nuclear ribonucleoprotein 27kDa protein domain-containing protein</fullName>
    </recommendedName>
</protein>
<comment type="caution">
    <text evidence="10">The sequence shown here is derived from an EMBL/GenBank/DDBJ whole genome shotgun (WGS) entry which is preliminary data.</text>
</comment>
<dbReference type="Pfam" id="PF08648">
    <property type="entry name" value="SNRNP27"/>
    <property type="match status" value="1"/>
</dbReference>
<evidence type="ECO:0000256" key="6">
    <source>
        <dbReference type="ARBA" id="ARBA00023187"/>
    </source>
</evidence>
<feature type="region of interest" description="Disordered" evidence="8">
    <location>
        <begin position="1"/>
        <end position="190"/>
    </location>
</feature>
<evidence type="ECO:0000256" key="1">
    <source>
        <dbReference type="ARBA" id="ARBA00003632"/>
    </source>
</evidence>
<accession>A0ABR3RAV6</accession>
<keyword evidence="11" id="KW-1185">Reference proteome</keyword>
<dbReference type="InterPro" id="IPR013957">
    <property type="entry name" value="SNRNP27"/>
</dbReference>
<organism evidence="10 11">
    <name type="scientific">Paraconiothyrium brasiliense</name>
    <dbReference type="NCBI Taxonomy" id="300254"/>
    <lineage>
        <taxon>Eukaryota</taxon>
        <taxon>Fungi</taxon>
        <taxon>Dikarya</taxon>
        <taxon>Ascomycota</taxon>
        <taxon>Pezizomycotina</taxon>
        <taxon>Dothideomycetes</taxon>
        <taxon>Pleosporomycetidae</taxon>
        <taxon>Pleosporales</taxon>
        <taxon>Massarineae</taxon>
        <taxon>Didymosphaeriaceae</taxon>
        <taxon>Paraconiothyrium</taxon>
    </lineage>
</organism>
<evidence type="ECO:0000259" key="9">
    <source>
        <dbReference type="Pfam" id="PF08648"/>
    </source>
</evidence>
<proteinExistence type="inferred from homology"/>
<evidence type="ECO:0000313" key="11">
    <source>
        <dbReference type="Proteomes" id="UP001521785"/>
    </source>
</evidence>
<dbReference type="EMBL" id="JAKJXO020000008">
    <property type="protein sequence ID" value="KAL1601570.1"/>
    <property type="molecule type" value="Genomic_DNA"/>
</dbReference>
<sequence length="214" mass="24629">MADDRRGSDRTRDRQRDRDDFRDSRNGGRDRANAPEGRNRSRSPRRDRGDRRGGYRNRSPPGRGGDRDRDRRDRGDRDGDRAGNIRHDRDKDSRDSRPNREPPKGPRGAPSGPRRDFNSGAPKPPTGPRGVASPEEDEDVKMEEQPQRERPEGMDDDTWEMAQVMGFARFKSTKNTKVPGNDKNYGVRREKKMEARQYMNRQGGFNRPLSPSRG</sequence>
<dbReference type="Proteomes" id="UP001521785">
    <property type="component" value="Unassembled WGS sequence"/>
</dbReference>
<gene>
    <name evidence="10" type="ORF">SLS60_006485</name>
</gene>
<keyword evidence="7" id="KW-0539">Nucleus</keyword>
<comment type="subunit">
    <text evidence="4">Part of a tri-snRNP complex.</text>
</comment>
<dbReference type="PANTHER" id="PTHR31077:SF1">
    <property type="entry name" value="U4_U6.U5 SMALL NUCLEAR RIBONUCLEOPROTEIN 27 KDA PROTEIN"/>
    <property type="match status" value="1"/>
</dbReference>
<comment type="function">
    <text evidence="1">May play a role in mRNA splicing.</text>
</comment>
<keyword evidence="5" id="KW-0507">mRNA processing</keyword>
<dbReference type="PANTHER" id="PTHR31077">
    <property type="entry name" value="U4/U6.U5 SMALL NUCLEAR RIBONUCLEOPROTEIN 27 KDA PROTEIN"/>
    <property type="match status" value="1"/>
</dbReference>
<name>A0ABR3RAV6_9PLEO</name>
<evidence type="ECO:0000256" key="5">
    <source>
        <dbReference type="ARBA" id="ARBA00022664"/>
    </source>
</evidence>
<evidence type="ECO:0000256" key="4">
    <source>
        <dbReference type="ARBA" id="ARBA00011825"/>
    </source>
</evidence>